<protein>
    <recommendedName>
        <fullName evidence="2">Methyltransferase FkbM domain-containing protein</fullName>
    </recommendedName>
</protein>
<dbReference type="PANTHER" id="PTHR34009">
    <property type="entry name" value="PROTEIN STAR"/>
    <property type="match status" value="1"/>
</dbReference>
<dbReference type="EMBL" id="JAWQEG010002433">
    <property type="protein sequence ID" value="KAK3872015.1"/>
    <property type="molecule type" value="Genomic_DNA"/>
</dbReference>
<dbReference type="GO" id="GO:0006888">
    <property type="term" value="P:endoplasmic reticulum to Golgi vesicle-mediated transport"/>
    <property type="evidence" value="ECO:0007669"/>
    <property type="project" value="TreeGrafter"/>
</dbReference>
<accession>A0AAE1FER5</accession>
<dbReference type="AlphaFoldDB" id="A0AAE1FER5"/>
<dbReference type="GO" id="GO:0031902">
    <property type="term" value="C:late endosome membrane"/>
    <property type="evidence" value="ECO:0007669"/>
    <property type="project" value="TreeGrafter"/>
</dbReference>
<dbReference type="Pfam" id="PF05050">
    <property type="entry name" value="Methyltransf_21"/>
    <property type="match status" value="1"/>
</dbReference>
<feature type="transmembrane region" description="Helical" evidence="1">
    <location>
        <begin position="131"/>
        <end position="151"/>
    </location>
</feature>
<keyword evidence="1" id="KW-1133">Transmembrane helix</keyword>
<keyword evidence="4" id="KW-1185">Reference proteome</keyword>
<feature type="domain" description="Methyltransferase FkbM" evidence="2">
    <location>
        <begin position="235"/>
        <end position="389"/>
    </location>
</feature>
<dbReference type="InterPro" id="IPR053202">
    <property type="entry name" value="EGF_Rcpt_Signaling_Reg"/>
</dbReference>
<comment type="caution">
    <text evidence="3">The sequence shown here is derived from an EMBL/GenBank/DDBJ whole genome shotgun (WGS) entry which is preliminary data.</text>
</comment>
<dbReference type="Proteomes" id="UP001286313">
    <property type="component" value="Unassembled WGS sequence"/>
</dbReference>
<organism evidence="3 4">
    <name type="scientific">Petrolisthes cinctipes</name>
    <name type="common">Flat porcelain crab</name>
    <dbReference type="NCBI Taxonomy" id="88211"/>
    <lineage>
        <taxon>Eukaryota</taxon>
        <taxon>Metazoa</taxon>
        <taxon>Ecdysozoa</taxon>
        <taxon>Arthropoda</taxon>
        <taxon>Crustacea</taxon>
        <taxon>Multicrustacea</taxon>
        <taxon>Malacostraca</taxon>
        <taxon>Eumalacostraca</taxon>
        <taxon>Eucarida</taxon>
        <taxon>Decapoda</taxon>
        <taxon>Pleocyemata</taxon>
        <taxon>Anomura</taxon>
        <taxon>Galatheoidea</taxon>
        <taxon>Porcellanidae</taxon>
        <taxon>Petrolisthes</taxon>
    </lineage>
</organism>
<evidence type="ECO:0000256" key="1">
    <source>
        <dbReference type="SAM" id="Phobius"/>
    </source>
</evidence>
<dbReference type="InterPro" id="IPR006342">
    <property type="entry name" value="FkbM_mtfrase"/>
</dbReference>
<evidence type="ECO:0000313" key="3">
    <source>
        <dbReference type="EMBL" id="KAK3872015.1"/>
    </source>
</evidence>
<keyword evidence="1" id="KW-0812">Transmembrane</keyword>
<dbReference type="NCBIfam" id="TIGR01444">
    <property type="entry name" value="fkbM_fam"/>
    <property type="match status" value="1"/>
</dbReference>
<dbReference type="PANTHER" id="PTHR34009:SF2">
    <property type="entry name" value="PROTEIN STAR"/>
    <property type="match status" value="1"/>
</dbReference>
<sequence length="414" mass="46439">MSQPFIFIYLLIKLTPPVSPKGLSVIQARQVGGLHEKKVNSAPRLFCLLMLTFLSGGHFTLKARDPVTPANFLCTPAVRSQFPVNAVSSRPQCFQQQRVAFPLARVEVLVGMGRWSEWWWWCARPGRLPRAAPLSILLATILTLISLLFILNAKGLARQKWADPLIHELGDHDLAGAPQHHPDLVTYIKQLHLLTPHKGPYQLHNPNITDFSQNGQSKKVEEILKGKRGGVFVEAGAYDGESLSNTLYLEQQLGWHGLLVEPDPWNFWSLRKKGRKAHAVQACLSPSPFPREVTFKQSDTMGHIASVGEEGSRRGIFTRVKCFPLYSLLLALNTTHVHFLSLDVEGAELQVLKTVPWERVTIDVICVEHRHIPEGSQALQNFLEEQGYILHASLGDDYIFVRSKLQESPANDVL</sequence>
<dbReference type="GO" id="GO:0005789">
    <property type="term" value="C:endoplasmic reticulum membrane"/>
    <property type="evidence" value="ECO:0007669"/>
    <property type="project" value="TreeGrafter"/>
</dbReference>
<keyword evidence="1" id="KW-0472">Membrane</keyword>
<dbReference type="Gene3D" id="3.40.50.150">
    <property type="entry name" value="Vaccinia Virus protein VP39"/>
    <property type="match status" value="1"/>
</dbReference>
<dbReference type="GO" id="GO:0005886">
    <property type="term" value="C:plasma membrane"/>
    <property type="evidence" value="ECO:0007669"/>
    <property type="project" value="TreeGrafter"/>
</dbReference>
<evidence type="ECO:0000259" key="2">
    <source>
        <dbReference type="Pfam" id="PF05050"/>
    </source>
</evidence>
<name>A0AAE1FER5_PETCI</name>
<dbReference type="SUPFAM" id="SSF53335">
    <property type="entry name" value="S-adenosyl-L-methionine-dependent methyltransferases"/>
    <property type="match status" value="1"/>
</dbReference>
<dbReference type="InterPro" id="IPR029063">
    <property type="entry name" value="SAM-dependent_MTases_sf"/>
</dbReference>
<gene>
    <name evidence="3" type="ORF">Pcinc_022880</name>
</gene>
<reference evidence="3" key="1">
    <citation type="submission" date="2023-10" db="EMBL/GenBank/DDBJ databases">
        <title>Genome assemblies of two species of porcelain crab, Petrolisthes cinctipes and Petrolisthes manimaculis (Anomura: Porcellanidae).</title>
        <authorList>
            <person name="Angst P."/>
        </authorList>
    </citation>
    <scope>NUCLEOTIDE SEQUENCE</scope>
    <source>
        <strain evidence="3">PB745_01</strain>
        <tissue evidence="3">Gill</tissue>
    </source>
</reference>
<evidence type="ECO:0000313" key="4">
    <source>
        <dbReference type="Proteomes" id="UP001286313"/>
    </source>
</evidence>
<dbReference type="GO" id="GO:0016197">
    <property type="term" value="P:endosomal transport"/>
    <property type="evidence" value="ECO:0007669"/>
    <property type="project" value="TreeGrafter"/>
</dbReference>
<proteinExistence type="predicted"/>
<dbReference type="GO" id="GO:0005794">
    <property type="term" value="C:Golgi apparatus"/>
    <property type="evidence" value="ECO:0007669"/>
    <property type="project" value="TreeGrafter"/>
</dbReference>